<name>A0A554LTE3_9BACT</name>
<comment type="caution">
    <text evidence="1">The sequence shown here is derived from an EMBL/GenBank/DDBJ whole genome shotgun (WGS) entry which is preliminary data.</text>
</comment>
<gene>
    <name evidence="1" type="ORF">CEN88_390</name>
</gene>
<reference evidence="1 2" key="1">
    <citation type="submission" date="2017-07" db="EMBL/GenBank/DDBJ databases">
        <title>Mechanisms for carbon and nitrogen cycling indicate functional differentiation within the Candidate Phyla Radiation.</title>
        <authorList>
            <person name="Danczak R.E."/>
            <person name="Johnston M.D."/>
            <person name="Kenah C."/>
            <person name="Slattery M."/>
            <person name="Wrighton K.C."/>
            <person name="Wilkins M.J."/>
        </authorList>
    </citation>
    <scope>NUCLEOTIDE SEQUENCE [LARGE SCALE GENOMIC DNA]</scope>
    <source>
        <strain evidence="1">Licking1014_2</strain>
    </source>
</reference>
<dbReference type="EMBL" id="VMGL01000046">
    <property type="protein sequence ID" value="TSC96145.1"/>
    <property type="molecule type" value="Genomic_DNA"/>
</dbReference>
<proteinExistence type="predicted"/>
<evidence type="ECO:0000313" key="2">
    <source>
        <dbReference type="Proteomes" id="UP000318711"/>
    </source>
</evidence>
<dbReference type="AlphaFoldDB" id="A0A554LTE3"/>
<sequence length="317" mass="36670">METPLTLKTQRALSILLTEGIPDDLPEETAKYWKDHKNELHARERELLFARVASDNWLGRLIQAENDALRAFFGQTFDLSQFVEMLERFGEDRISQWAMFGLEPHFLPEWQFKPDAEIRGWKIKPEPWFWQQVAAGNIKHRNAVGELEIVKEVVFDGTTLLIDTRCKPDYNDGKQMFAKDEPFLGGLIEMLRSDGKIARYEYGDQSSRFGVSSHEWDEQIRPALEVCPEFDGVTFRLELTIEANSIPQIYKRMPRKKDGQTSTWVWYEEFFEDVSARLYGGYSDYGGLARVWDSCDVGRHGVYGTVRPVGVLDAQTI</sequence>
<protein>
    <submittedName>
        <fullName evidence="1">Uncharacterized protein</fullName>
    </submittedName>
</protein>
<evidence type="ECO:0000313" key="1">
    <source>
        <dbReference type="EMBL" id="TSC96145.1"/>
    </source>
</evidence>
<accession>A0A554LTE3</accession>
<dbReference type="Proteomes" id="UP000318711">
    <property type="component" value="Unassembled WGS sequence"/>
</dbReference>
<organism evidence="1 2">
    <name type="scientific">Candidatus Berkelbacteria bacterium Licking1014_2</name>
    <dbReference type="NCBI Taxonomy" id="2017146"/>
    <lineage>
        <taxon>Bacteria</taxon>
        <taxon>Candidatus Berkelbacteria</taxon>
    </lineage>
</organism>